<feature type="region of interest" description="Disordered" evidence="2">
    <location>
        <begin position="394"/>
        <end position="601"/>
    </location>
</feature>
<dbReference type="GO" id="GO:0008270">
    <property type="term" value="F:zinc ion binding"/>
    <property type="evidence" value="ECO:0007669"/>
    <property type="project" value="UniProtKB-KW"/>
</dbReference>
<name>A0A3N4KB95_9PEZI</name>
<feature type="compositionally biased region" description="Polar residues" evidence="2">
    <location>
        <begin position="1"/>
        <end position="12"/>
    </location>
</feature>
<evidence type="ECO:0000256" key="1">
    <source>
        <dbReference type="PROSITE-ProRule" id="PRU00047"/>
    </source>
</evidence>
<dbReference type="PROSITE" id="PS50158">
    <property type="entry name" value="ZF_CCHC"/>
    <property type="match status" value="1"/>
</dbReference>
<feature type="compositionally biased region" description="Pro residues" evidence="2">
    <location>
        <begin position="245"/>
        <end position="254"/>
    </location>
</feature>
<dbReference type="OrthoDB" id="5431222at2759"/>
<dbReference type="InParanoid" id="A0A3N4KB95"/>
<dbReference type="EMBL" id="ML119175">
    <property type="protein sequence ID" value="RPB07794.1"/>
    <property type="molecule type" value="Genomic_DNA"/>
</dbReference>
<reference evidence="4 5" key="1">
    <citation type="journal article" date="2018" name="Nat. Ecol. Evol.">
        <title>Pezizomycetes genomes reveal the molecular basis of ectomycorrhizal truffle lifestyle.</title>
        <authorList>
            <person name="Murat C."/>
            <person name="Payen T."/>
            <person name="Noel B."/>
            <person name="Kuo A."/>
            <person name="Morin E."/>
            <person name="Chen J."/>
            <person name="Kohler A."/>
            <person name="Krizsan K."/>
            <person name="Balestrini R."/>
            <person name="Da Silva C."/>
            <person name="Montanini B."/>
            <person name="Hainaut M."/>
            <person name="Levati E."/>
            <person name="Barry K.W."/>
            <person name="Belfiori B."/>
            <person name="Cichocki N."/>
            <person name="Clum A."/>
            <person name="Dockter R.B."/>
            <person name="Fauchery L."/>
            <person name="Guy J."/>
            <person name="Iotti M."/>
            <person name="Le Tacon F."/>
            <person name="Lindquist E.A."/>
            <person name="Lipzen A."/>
            <person name="Malagnac F."/>
            <person name="Mello A."/>
            <person name="Molinier V."/>
            <person name="Miyauchi S."/>
            <person name="Poulain J."/>
            <person name="Riccioni C."/>
            <person name="Rubini A."/>
            <person name="Sitrit Y."/>
            <person name="Splivallo R."/>
            <person name="Traeger S."/>
            <person name="Wang M."/>
            <person name="Zifcakova L."/>
            <person name="Wipf D."/>
            <person name="Zambonelli A."/>
            <person name="Paolocci F."/>
            <person name="Nowrousian M."/>
            <person name="Ottonello S."/>
            <person name="Baldrian P."/>
            <person name="Spatafora J.W."/>
            <person name="Henrissat B."/>
            <person name="Nagy L.G."/>
            <person name="Aury J.M."/>
            <person name="Wincker P."/>
            <person name="Grigoriev I.V."/>
            <person name="Bonfante P."/>
            <person name="Martin F.M."/>
        </authorList>
    </citation>
    <scope>NUCLEOTIDE SEQUENCE [LARGE SCALE GENOMIC DNA]</scope>
    <source>
        <strain evidence="4 5">CCBAS932</strain>
    </source>
</reference>
<evidence type="ECO:0000259" key="3">
    <source>
        <dbReference type="PROSITE" id="PS50158"/>
    </source>
</evidence>
<sequence>MNSQPHQRQFAHQYTGPAYPQQQQHLQNPQTQPAPEPCYNCGSPQHVAQHCREARRAVPAGSLNQAPRPQRGAIQKRNNKPVVTRFAPPPNYANGYPQQPSYPQTGPYQPPAQIGPYQPPHLQQQQQQQQPVQQWHQQATPQGYPPTQPWQQPYGAAPVVPPPQAPAYGPHQPVSNYGYNQPTQPAQPAYPRQHNQPPYGGYTPQSNYTAQVQAPQPAHPHYNPPHQAHPPGPYPPHQNYQQYPQQPPVQPPYTPATASFSQTQHHGHGPQNQFPQTPAANGVAPAQQQPPPPKPPPCFPSLDKNAATSSKNGVIIWRPAQPTETPLDPIFQETEEQGNDKKTKESALTKYFDPKGRRINRDFYGEGSEIMKDPIWESVRTGGSMLAQPLEWELPDEPEEEVKVETEAENAQEEKPIEVRFEDTDEPVESEDAVEKKTHTAGDASDSKNPRTRQPITTSLANNTSHTGRHEGINNLGNSGVRGRTNGINQGGKRKSRSPLDNSRPQKQRVRDTTAKPLPQPSHHPLPPKPVTAPPPAQHFNQSRPQNTMVNRRGGHKSQRAHPYARRSASPVRHFLVDTQSQQRGGYRGGGNRKQQGVPNT</sequence>
<evidence type="ECO:0000313" key="4">
    <source>
        <dbReference type="EMBL" id="RPB07794.1"/>
    </source>
</evidence>
<feature type="compositionally biased region" description="Polar residues" evidence="2">
    <location>
        <begin position="96"/>
        <end position="107"/>
    </location>
</feature>
<keyword evidence="1" id="KW-0863">Zinc-finger</keyword>
<feature type="compositionally biased region" description="Low complexity" evidence="2">
    <location>
        <begin position="17"/>
        <end position="33"/>
    </location>
</feature>
<feature type="compositionally biased region" description="Polar residues" evidence="2">
    <location>
        <begin position="174"/>
        <end position="186"/>
    </location>
</feature>
<feature type="compositionally biased region" description="Polar residues" evidence="2">
    <location>
        <begin position="256"/>
        <end position="276"/>
    </location>
</feature>
<feature type="compositionally biased region" description="Acidic residues" evidence="2">
    <location>
        <begin position="423"/>
        <end position="432"/>
    </location>
</feature>
<organism evidence="4 5">
    <name type="scientific">Morchella conica CCBAS932</name>
    <dbReference type="NCBI Taxonomy" id="1392247"/>
    <lineage>
        <taxon>Eukaryota</taxon>
        <taxon>Fungi</taxon>
        <taxon>Dikarya</taxon>
        <taxon>Ascomycota</taxon>
        <taxon>Pezizomycotina</taxon>
        <taxon>Pezizomycetes</taxon>
        <taxon>Pezizales</taxon>
        <taxon>Morchellaceae</taxon>
        <taxon>Morchella</taxon>
    </lineage>
</organism>
<keyword evidence="1" id="KW-0862">Zinc</keyword>
<dbReference type="STRING" id="1392247.A0A3N4KB95"/>
<dbReference type="GO" id="GO:0003676">
    <property type="term" value="F:nucleic acid binding"/>
    <property type="evidence" value="ECO:0007669"/>
    <property type="project" value="InterPro"/>
</dbReference>
<feature type="compositionally biased region" description="Low complexity" evidence="2">
    <location>
        <begin position="278"/>
        <end position="287"/>
    </location>
</feature>
<feature type="compositionally biased region" description="Basic and acidic residues" evidence="2">
    <location>
        <begin position="433"/>
        <end position="449"/>
    </location>
</feature>
<feature type="compositionally biased region" description="Low complexity" evidence="2">
    <location>
        <begin position="120"/>
        <end position="142"/>
    </location>
</feature>
<feature type="compositionally biased region" description="Pro residues" evidence="2">
    <location>
        <begin position="288"/>
        <end position="299"/>
    </location>
</feature>
<feature type="domain" description="CCHC-type" evidence="3">
    <location>
        <begin position="38"/>
        <end position="53"/>
    </location>
</feature>
<dbReference type="Proteomes" id="UP000277580">
    <property type="component" value="Unassembled WGS sequence"/>
</dbReference>
<proteinExistence type="predicted"/>
<feature type="compositionally biased region" description="Pro residues" evidence="2">
    <location>
        <begin position="227"/>
        <end position="236"/>
    </location>
</feature>
<keyword evidence="1" id="KW-0479">Metal-binding</keyword>
<gene>
    <name evidence="4" type="ORF">P167DRAFT_578943</name>
</gene>
<dbReference type="AlphaFoldDB" id="A0A3N4KB95"/>
<feature type="compositionally biased region" description="Pro residues" evidence="2">
    <location>
        <begin position="518"/>
        <end position="537"/>
    </location>
</feature>
<evidence type="ECO:0000256" key="2">
    <source>
        <dbReference type="SAM" id="MobiDB-lite"/>
    </source>
</evidence>
<feature type="compositionally biased region" description="Basic and acidic residues" evidence="2">
    <location>
        <begin position="401"/>
        <end position="422"/>
    </location>
</feature>
<feature type="compositionally biased region" description="Polar residues" evidence="2">
    <location>
        <begin position="452"/>
        <end position="466"/>
    </location>
</feature>
<protein>
    <recommendedName>
        <fullName evidence="3">CCHC-type domain-containing protein</fullName>
    </recommendedName>
</protein>
<evidence type="ECO:0000313" key="5">
    <source>
        <dbReference type="Proteomes" id="UP000277580"/>
    </source>
</evidence>
<feature type="compositionally biased region" description="Polar residues" evidence="2">
    <location>
        <begin position="203"/>
        <end position="214"/>
    </location>
</feature>
<accession>A0A3N4KB95</accession>
<keyword evidence="5" id="KW-1185">Reference proteome</keyword>
<feature type="region of interest" description="Disordered" evidence="2">
    <location>
        <begin position="1"/>
        <end position="344"/>
    </location>
</feature>
<feature type="compositionally biased region" description="Polar residues" evidence="2">
    <location>
        <begin position="539"/>
        <end position="550"/>
    </location>
</feature>
<dbReference type="InterPro" id="IPR001878">
    <property type="entry name" value="Znf_CCHC"/>
</dbReference>
<feature type="compositionally biased region" description="Basic residues" evidence="2">
    <location>
        <begin position="553"/>
        <end position="565"/>
    </location>
</feature>